<protein>
    <submittedName>
        <fullName evidence="1">Uncharacterized protein</fullName>
    </submittedName>
</protein>
<dbReference type="EMBL" id="JANQAO010000003">
    <property type="protein sequence ID" value="MDM5147957.1"/>
    <property type="molecule type" value="Genomic_DNA"/>
</dbReference>
<keyword evidence="2" id="KW-1185">Reference proteome</keyword>
<name>A0ABT7QML9_9GAMM</name>
<evidence type="ECO:0000313" key="2">
    <source>
        <dbReference type="Proteomes" id="UP001168167"/>
    </source>
</evidence>
<organism evidence="1 2">
    <name type="scientific">Candidatus Doriopsillibacter californiensis</name>
    <dbReference type="NCBI Taxonomy" id="2970740"/>
    <lineage>
        <taxon>Bacteria</taxon>
        <taxon>Pseudomonadati</taxon>
        <taxon>Pseudomonadota</taxon>
        <taxon>Gammaproteobacteria</taxon>
        <taxon>Candidatus Tethybacterales</taxon>
        <taxon>Candidatus Persebacteraceae</taxon>
        <taxon>Candidatus Doriopsillibacter</taxon>
    </lineage>
</organism>
<reference evidence="1" key="2">
    <citation type="journal article" date="2023" name="Microbiome">
        <title>Synthase-selected sorting approach identifies a beta-lactone synthase in a nudibranch symbiotic bacterium.</title>
        <authorList>
            <person name="Dzunkova M."/>
            <person name="La Clair J.J."/>
            <person name="Tyml T."/>
            <person name="Doud D."/>
            <person name="Schulz F."/>
            <person name="Piquer-Esteban S."/>
            <person name="Porcel Sanchis D."/>
            <person name="Osborn A."/>
            <person name="Robinson D."/>
            <person name="Louie K.B."/>
            <person name="Bowen B.P."/>
            <person name="Bowers R.M."/>
            <person name="Lee J."/>
            <person name="Arnau V."/>
            <person name="Diaz-Villanueva W."/>
            <person name="Stepanauskas R."/>
            <person name="Gosliner T."/>
            <person name="Date S.V."/>
            <person name="Northen T.R."/>
            <person name="Cheng J.F."/>
            <person name="Burkart M.D."/>
            <person name="Woyke T."/>
        </authorList>
    </citation>
    <scope>NUCLEOTIDE SEQUENCE</scope>
    <source>
        <strain evidence="1">Df01</strain>
    </source>
</reference>
<reference evidence="1" key="1">
    <citation type="submission" date="2022-08" db="EMBL/GenBank/DDBJ databases">
        <authorList>
            <person name="Dzunkova M."/>
            <person name="La Clair J."/>
            <person name="Tyml T."/>
            <person name="Doud D."/>
            <person name="Schulz F."/>
            <person name="Piquer S."/>
            <person name="Porcel Sanchis D."/>
            <person name="Osborn A."/>
            <person name="Robinson D."/>
            <person name="Louie K.B."/>
            <person name="Bowen B.P."/>
            <person name="Bowers R."/>
            <person name="Lee J."/>
            <person name="Arnau Llombart V."/>
            <person name="Diaz Villanueva W."/>
            <person name="Gosliner T."/>
            <person name="Northen T."/>
            <person name="Cheng J.-F."/>
            <person name="Burkart M.D."/>
            <person name="Woyke T."/>
        </authorList>
    </citation>
    <scope>NUCLEOTIDE SEQUENCE</scope>
    <source>
        <strain evidence="1">Df01</strain>
    </source>
</reference>
<comment type="caution">
    <text evidence="1">The sequence shown here is derived from an EMBL/GenBank/DDBJ whole genome shotgun (WGS) entry which is preliminary data.</text>
</comment>
<evidence type="ECO:0000313" key="1">
    <source>
        <dbReference type="EMBL" id="MDM5147957.1"/>
    </source>
</evidence>
<proteinExistence type="predicted"/>
<accession>A0ABT7QML9</accession>
<dbReference type="Proteomes" id="UP001168167">
    <property type="component" value="Unassembled WGS sequence"/>
</dbReference>
<sequence>MTQPEQPNNKIVNSYLSQWTTLENYALQEKSLNLLFNNLCSDNKSIEDILLKVSILNDFYSTNIFDTYTVAKHIFDCNIDQELLVGNIDLVNKIALVKIKDKTRNFYFFASKYCAHHQPTQYAIYDSYVEKMLWHFKKLDKFYDFKRDDLSNYQVFMDAIKYFSEFYNLQKFTLKEIDIYLWLAGKKYFPNKY</sequence>
<gene>
    <name evidence="1" type="ORF">NQX30_06195</name>
</gene>